<dbReference type="GO" id="GO:0016787">
    <property type="term" value="F:hydrolase activity"/>
    <property type="evidence" value="ECO:0007669"/>
    <property type="project" value="UniProtKB-KW"/>
</dbReference>
<evidence type="ECO:0000256" key="7">
    <source>
        <dbReference type="SAM" id="SignalP"/>
    </source>
</evidence>
<protein>
    <recommendedName>
        <fullName evidence="3">Ribonuclease</fullName>
    </recommendedName>
</protein>
<dbReference type="EMBL" id="JAAGYR010000002">
    <property type="protein sequence ID" value="NEN74948.1"/>
    <property type="molecule type" value="Genomic_DNA"/>
</dbReference>
<keyword evidence="5" id="KW-0540">Nuclease</keyword>
<proteinExistence type="inferred from homology"/>
<organism evidence="8 9">
    <name type="scientific">Pelistega ratti</name>
    <dbReference type="NCBI Taxonomy" id="2652177"/>
    <lineage>
        <taxon>Bacteria</taxon>
        <taxon>Pseudomonadati</taxon>
        <taxon>Pseudomonadota</taxon>
        <taxon>Betaproteobacteria</taxon>
        <taxon>Burkholderiales</taxon>
        <taxon>Alcaligenaceae</taxon>
        <taxon>Pelistega</taxon>
    </lineage>
</organism>
<dbReference type="Gene3D" id="3.10.450.30">
    <property type="entry name" value="Microbial ribonucleases"/>
    <property type="match status" value="1"/>
</dbReference>
<dbReference type="PRINTS" id="PR00117">
    <property type="entry name" value="BARNASE"/>
</dbReference>
<dbReference type="InterPro" id="IPR000026">
    <property type="entry name" value="N1-like"/>
</dbReference>
<comment type="caution">
    <text evidence="8">The sequence shown here is derived from an EMBL/GenBank/DDBJ whole genome shotgun (WGS) entry which is preliminary data.</text>
</comment>
<dbReference type="SUPFAM" id="SSF53933">
    <property type="entry name" value="Microbial ribonucleases"/>
    <property type="match status" value="1"/>
</dbReference>
<keyword evidence="6" id="KW-0378">Hydrolase</keyword>
<comment type="similarity">
    <text evidence="2">Belongs to the ribonuclease N1/T1 family.</text>
</comment>
<dbReference type="GO" id="GO:0005576">
    <property type="term" value="C:extracellular region"/>
    <property type="evidence" value="ECO:0007669"/>
    <property type="project" value="UniProtKB-SubCell"/>
</dbReference>
<dbReference type="GO" id="GO:0004521">
    <property type="term" value="F:RNA endonuclease activity"/>
    <property type="evidence" value="ECO:0007669"/>
    <property type="project" value="InterPro"/>
</dbReference>
<feature type="chain" id="PRO_5026678357" description="Ribonuclease" evidence="7">
    <location>
        <begin position="26"/>
        <end position="171"/>
    </location>
</feature>
<keyword evidence="9" id="KW-1185">Reference proteome</keyword>
<feature type="signal peptide" evidence="7">
    <location>
        <begin position="1"/>
        <end position="25"/>
    </location>
</feature>
<keyword evidence="4" id="KW-0964">Secreted</keyword>
<evidence type="ECO:0000256" key="4">
    <source>
        <dbReference type="ARBA" id="ARBA00022525"/>
    </source>
</evidence>
<evidence type="ECO:0000256" key="6">
    <source>
        <dbReference type="ARBA" id="ARBA00022801"/>
    </source>
</evidence>
<dbReference type="Proteomes" id="UP000477651">
    <property type="component" value="Unassembled WGS sequence"/>
</dbReference>
<comment type="subcellular location">
    <subcellularLocation>
        <location evidence="1">Secreted</location>
    </subcellularLocation>
</comment>
<accession>A0A6L9Y564</accession>
<dbReference type="GO" id="GO:0003723">
    <property type="term" value="F:RNA binding"/>
    <property type="evidence" value="ECO:0007669"/>
    <property type="project" value="InterPro"/>
</dbReference>
<dbReference type="Pfam" id="PF00545">
    <property type="entry name" value="Ribonuclease"/>
    <property type="match status" value="1"/>
</dbReference>
<dbReference type="AlphaFoldDB" id="A0A6L9Y564"/>
<name>A0A6L9Y564_9BURK</name>
<dbReference type="InterPro" id="IPR016191">
    <property type="entry name" value="Ribonuclease/ribotoxin"/>
</dbReference>
<evidence type="ECO:0000256" key="5">
    <source>
        <dbReference type="ARBA" id="ARBA00022722"/>
    </source>
</evidence>
<evidence type="ECO:0000256" key="1">
    <source>
        <dbReference type="ARBA" id="ARBA00004613"/>
    </source>
</evidence>
<sequence length="171" mass="19444">MQTALYFSRLFIGVVASVSASSALAFAKAPTQQEREILSKQASHSCEVVLDKFNREQLDNKIDVNQLVGIIRSLNTTQQLPSYFVTKREASALGWSAGVPFNRIPELKGKSIGGDRFGNYENRLPKGQWKEADLDYRGNKRNAKRLVFNTQQERYITIDHYEHFSRVPSCE</sequence>
<evidence type="ECO:0000256" key="3">
    <source>
        <dbReference type="ARBA" id="ARBA00022214"/>
    </source>
</evidence>
<keyword evidence="7" id="KW-0732">Signal</keyword>
<evidence type="ECO:0000313" key="8">
    <source>
        <dbReference type="EMBL" id="NEN74948.1"/>
    </source>
</evidence>
<gene>
    <name evidence="8" type="ORF">F9B74_01205</name>
</gene>
<dbReference type="RefSeq" id="WP_163763735.1">
    <property type="nucleotide sequence ID" value="NZ_JAAGYR010000002.1"/>
</dbReference>
<reference evidence="8 9" key="1">
    <citation type="submission" date="2020-02" db="EMBL/GenBank/DDBJ databases">
        <title>Pelistega sp. NLN82 were isolated from wild rodents of the Hainan Island.</title>
        <authorList>
            <person name="Niu N."/>
            <person name="Zhou J."/>
        </authorList>
    </citation>
    <scope>NUCLEOTIDE SEQUENCE [LARGE SCALE GENOMIC DNA]</scope>
    <source>
        <strain evidence="8 9">NLN82</strain>
    </source>
</reference>
<evidence type="ECO:0000256" key="2">
    <source>
        <dbReference type="ARBA" id="ARBA00009006"/>
    </source>
</evidence>
<dbReference type="InterPro" id="IPR001887">
    <property type="entry name" value="Barnase"/>
</dbReference>
<evidence type="ECO:0000313" key="9">
    <source>
        <dbReference type="Proteomes" id="UP000477651"/>
    </source>
</evidence>